<dbReference type="GeneID" id="9233740"/>
<dbReference type="InterPro" id="IPR028994">
    <property type="entry name" value="Integrin_alpha_N"/>
</dbReference>
<evidence type="ECO:0000256" key="6">
    <source>
        <dbReference type="SAM" id="Phobius"/>
    </source>
</evidence>
<keyword evidence="4 6" id="KW-0472">Membrane</keyword>
<dbReference type="eggNOG" id="arCOG02492">
    <property type="taxonomic scope" value="Archaea"/>
</dbReference>
<dbReference type="KEGG" id="shc:Shell_0451"/>
<keyword evidence="3 6" id="KW-1133">Transmembrane helix</keyword>
<dbReference type="PANTHER" id="PTHR21419">
    <property type="match status" value="1"/>
</dbReference>
<dbReference type="GO" id="GO:0016020">
    <property type="term" value="C:membrane"/>
    <property type="evidence" value="ECO:0007669"/>
    <property type="project" value="UniProtKB-SubCell"/>
</dbReference>
<dbReference type="Gene3D" id="2.130.10.10">
    <property type="entry name" value="YVTN repeat-like/Quinoprotein amine dehydrogenase"/>
    <property type="match status" value="1"/>
</dbReference>
<dbReference type="InterPro" id="IPR045232">
    <property type="entry name" value="FAM234"/>
</dbReference>
<feature type="transmembrane region" description="Helical" evidence="6">
    <location>
        <begin position="501"/>
        <end position="523"/>
    </location>
</feature>
<sequence length="526" mass="57428">MSILRMTIFIVLLVSILASPISYQIIEQPKYIGVWPTYKYNFKHVGYVNIREIIGNNTYRFYAFDLLWKTHSELCVASSPAIGDINNDGYKEVVYSSCDGNLYVVNGSNGEVLWKYPTGGMFADPTIYDVDGDGYYDILTVGASGNLYCLNYDGSEKWVINDRMFSGSPAVGDVDGDDDVEVVMGSNDGYVYVINRNGTVEAKIYVGDMPATTPSLSDIDGDGIDEIIIVEGTYLHVIDYSVNEEKYVVYSLDLGSYLVPPPVLYDVNNDGSDDAVIVSKDAHVFIVDLLNGGIIGETKLNATDTFASPSIGNVDDDPEPEIVVGTMDGLYILNMSLNVKKYFPDLQTYQSSPIIADIDGDGKNEIIFGLHTGEFVIVNATKPSGFFREVEWLYSTDAPIMASPAISDVDNDGLPEILIGSRDYNMYCFKGLLVENQIITATTTTTTTTSVSTSPSNTTTTTTTANTTTTTAPPPPLTTGSQTNTTKKIELPTGTGRFKPIINWGLVIPALIVAIIVVLIVYYKTR</sequence>
<reference evidence="8 9" key="2">
    <citation type="journal article" date="2011" name="Stand. Genomic Sci.">
        <title>Complete genome sequence of Staphylothermus hellenicus P8.</title>
        <authorList>
            <person name="Anderson I."/>
            <person name="Wirth R."/>
            <person name="Lucas S."/>
            <person name="Copeland A."/>
            <person name="Lapidus A."/>
            <person name="Cheng J.F."/>
            <person name="Goodwin L."/>
            <person name="Pitluck S."/>
            <person name="Davenport K."/>
            <person name="Detter J.C."/>
            <person name="Han C."/>
            <person name="Tapia R."/>
            <person name="Land M."/>
            <person name="Hauser L."/>
            <person name="Pati A."/>
            <person name="Mikhailova N."/>
            <person name="Woyke T."/>
            <person name="Klenk H.P."/>
            <person name="Kyrpides N."/>
            <person name="Ivanova N."/>
        </authorList>
    </citation>
    <scope>NUCLEOTIDE SEQUENCE [LARGE SCALE GENOMIC DNA]</scope>
    <source>
        <strain evidence="9">DSM 12710 / JCM 10830 / BK20S6-10-b1 / P8</strain>
    </source>
</reference>
<evidence type="ECO:0000313" key="9">
    <source>
        <dbReference type="Proteomes" id="UP000002573"/>
    </source>
</evidence>
<dbReference type="Proteomes" id="UP000002573">
    <property type="component" value="Chromosome"/>
</dbReference>
<organism evidence="8 9">
    <name type="scientific">Staphylothermus hellenicus (strain DSM 12710 / JCM 10830 / BK20S6-10-b1 / P8)</name>
    <dbReference type="NCBI Taxonomy" id="591019"/>
    <lineage>
        <taxon>Archaea</taxon>
        <taxon>Thermoproteota</taxon>
        <taxon>Thermoprotei</taxon>
        <taxon>Desulfurococcales</taxon>
        <taxon>Desulfurococcaceae</taxon>
        <taxon>Staphylothermus</taxon>
    </lineage>
</organism>
<dbReference type="PANTHER" id="PTHR21419:SF23">
    <property type="entry name" value="PROTEIN DEFECTIVE IN EXINE FORMATION 1"/>
    <property type="match status" value="1"/>
</dbReference>
<gene>
    <name evidence="8" type="ordered locus">Shell_0451</name>
</gene>
<evidence type="ECO:0000256" key="2">
    <source>
        <dbReference type="ARBA" id="ARBA00022692"/>
    </source>
</evidence>
<evidence type="ECO:0000313" key="8">
    <source>
        <dbReference type="EMBL" id="ADI31582.1"/>
    </source>
</evidence>
<dbReference type="AlphaFoldDB" id="D7DBN5"/>
<dbReference type="RefSeq" id="WP_013142780.1">
    <property type="nucleotide sequence ID" value="NC_014205.1"/>
</dbReference>
<name>D7DBN5_STAHD</name>
<protein>
    <submittedName>
        <fullName evidence="8">FG-GAP repeat protein</fullName>
    </submittedName>
</protein>
<evidence type="ECO:0000256" key="3">
    <source>
        <dbReference type="ARBA" id="ARBA00022989"/>
    </source>
</evidence>
<keyword evidence="9" id="KW-1185">Reference proteome</keyword>
<proteinExistence type="predicted"/>
<evidence type="ECO:0000256" key="5">
    <source>
        <dbReference type="SAM" id="MobiDB-lite"/>
    </source>
</evidence>
<dbReference type="SUPFAM" id="SSF69318">
    <property type="entry name" value="Integrin alpha N-terminal domain"/>
    <property type="match status" value="2"/>
</dbReference>
<keyword evidence="2 6" id="KW-0812">Transmembrane</keyword>
<evidence type="ECO:0000256" key="4">
    <source>
        <dbReference type="ARBA" id="ARBA00023136"/>
    </source>
</evidence>
<dbReference type="Pfam" id="PF25292">
    <property type="entry name" value="Beta-prop_CGLA"/>
    <property type="match status" value="1"/>
</dbReference>
<dbReference type="EMBL" id="CP002051">
    <property type="protein sequence ID" value="ADI31582.1"/>
    <property type="molecule type" value="Genomic_DNA"/>
</dbReference>
<feature type="domain" description="Lambda-carrageenase beta-propeller" evidence="7">
    <location>
        <begin position="121"/>
        <end position="204"/>
    </location>
</feature>
<dbReference type="OrthoDB" id="8638at2157"/>
<evidence type="ECO:0000259" key="7">
    <source>
        <dbReference type="Pfam" id="PF25292"/>
    </source>
</evidence>
<feature type="compositionally biased region" description="Low complexity" evidence="5">
    <location>
        <begin position="445"/>
        <end position="471"/>
    </location>
</feature>
<accession>D7DBN5</accession>
<comment type="subcellular location">
    <subcellularLocation>
        <location evidence="1">Membrane</location>
        <topology evidence="1">Single-pass membrane protein</topology>
    </subcellularLocation>
</comment>
<evidence type="ECO:0000256" key="1">
    <source>
        <dbReference type="ARBA" id="ARBA00004167"/>
    </source>
</evidence>
<feature type="region of interest" description="Disordered" evidence="5">
    <location>
        <begin position="445"/>
        <end position="490"/>
    </location>
</feature>
<dbReference type="STRING" id="591019.Shell_0451"/>
<reference evidence="9" key="1">
    <citation type="submission" date="2010-05" db="EMBL/GenBank/DDBJ databases">
        <title>Complete sequence of Staphylothermus hellenicus DSM 12710.</title>
        <authorList>
            <consortium name="US DOE Joint Genome Institute"/>
            <person name="Lucas S."/>
            <person name="Copeland A."/>
            <person name="Lapidus A."/>
            <person name="Cheng J.-F."/>
            <person name="Bruce D."/>
            <person name="Goodwin L."/>
            <person name="Pitluck S."/>
            <person name="Davenport K."/>
            <person name="Detter J.C."/>
            <person name="Han C."/>
            <person name="Tapia R."/>
            <person name="Larimer F."/>
            <person name="Land M."/>
            <person name="Hauser L."/>
            <person name="Kyrpides N."/>
            <person name="Mikhailova N."/>
            <person name="Anderson I.J."/>
            <person name="Woyke T."/>
        </authorList>
    </citation>
    <scope>NUCLEOTIDE SEQUENCE [LARGE SCALE GENOMIC DNA]</scope>
    <source>
        <strain evidence="9">DSM 12710 / JCM 10830 / BK20S6-10-b1 / P8</strain>
    </source>
</reference>
<dbReference type="HOGENOM" id="CLU_517435_0_0_2"/>
<dbReference type="InterPro" id="IPR057420">
    <property type="entry name" value="Beta-prop_CGLA"/>
</dbReference>
<dbReference type="InterPro" id="IPR015943">
    <property type="entry name" value="WD40/YVTN_repeat-like_dom_sf"/>
</dbReference>